<dbReference type="Proteomes" id="UP000789920">
    <property type="component" value="Unassembled WGS sequence"/>
</dbReference>
<accession>A0ACA9NRZ7</accession>
<keyword evidence="2" id="KW-1185">Reference proteome</keyword>
<feature type="non-terminal residue" evidence="1">
    <location>
        <position position="151"/>
    </location>
</feature>
<sequence>HANNGTLQDYILSRENDLSLTIANDIAYGLKHIPMCVFESRGYKRSNSELTLASDIYDLGVIMWSISSRKYPFKGSTDQKTLVIKDRNSELTSASDIYDLGVIMWSISSRKFPFEGSTGQKTLVDQIILKNIREQSDNNISPAYTICIKDA</sequence>
<proteinExistence type="predicted"/>
<evidence type="ECO:0000313" key="1">
    <source>
        <dbReference type="EMBL" id="CAG8672303.1"/>
    </source>
</evidence>
<reference evidence="1" key="1">
    <citation type="submission" date="2021-06" db="EMBL/GenBank/DDBJ databases">
        <authorList>
            <person name="Kallberg Y."/>
            <person name="Tangrot J."/>
            <person name="Rosling A."/>
        </authorList>
    </citation>
    <scope>NUCLEOTIDE SEQUENCE</scope>
    <source>
        <strain evidence="1">MA461A</strain>
    </source>
</reference>
<evidence type="ECO:0000313" key="2">
    <source>
        <dbReference type="Proteomes" id="UP000789920"/>
    </source>
</evidence>
<name>A0ACA9NRZ7_9GLOM</name>
<organism evidence="1 2">
    <name type="scientific">Racocetra persica</name>
    <dbReference type="NCBI Taxonomy" id="160502"/>
    <lineage>
        <taxon>Eukaryota</taxon>
        <taxon>Fungi</taxon>
        <taxon>Fungi incertae sedis</taxon>
        <taxon>Mucoromycota</taxon>
        <taxon>Glomeromycotina</taxon>
        <taxon>Glomeromycetes</taxon>
        <taxon>Diversisporales</taxon>
        <taxon>Gigasporaceae</taxon>
        <taxon>Racocetra</taxon>
    </lineage>
</organism>
<comment type="caution">
    <text evidence="1">The sequence shown here is derived from an EMBL/GenBank/DDBJ whole genome shotgun (WGS) entry which is preliminary data.</text>
</comment>
<gene>
    <name evidence="1" type="ORF">RPERSI_LOCUS8734</name>
</gene>
<dbReference type="EMBL" id="CAJVQC010015985">
    <property type="protein sequence ID" value="CAG8672303.1"/>
    <property type="molecule type" value="Genomic_DNA"/>
</dbReference>
<feature type="non-terminal residue" evidence="1">
    <location>
        <position position="1"/>
    </location>
</feature>
<protein>
    <submittedName>
        <fullName evidence="1">28682_t:CDS:1</fullName>
    </submittedName>
</protein>